<sequence length="265" mass="29370">MFEAAMEAGELSFAKDGFSGIRKSANEGTRVYLEASALLSICYLRETNFESAKPLISEVLSDETSITSVQGRRDFRRRVIERFNEEGALATLKMVGTDKLEGHKLEEDAGRVVATQNEDEIFENFGSSVPQRTIQFLYEIDSYSHKQLPGSEQKLLPSPEEKTQKKEVGRTLFSAVRRVLWKSLCDKESDIYKVWFNEGMGAVLNKKYIGGAVAAALAGLGIGIHALGVAATALIIKLGIEVYCESFAPEDIMSSRRVRKNSKKS</sequence>
<evidence type="ECO:0000313" key="2">
    <source>
        <dbReference type="Proteomes" id="UP000247099"/>
    </source>
</evidence>
<keyword evidence="2" id="KW-1185">Reference proteome</keyword>
<dbReference type="AlphaFoldDB" id="A0A317ZK86"/>
<accession>A0A317ZK86</accession>
<dbReference type="Proteomes" id="UP000247099">
    <property type="component" value="Unassembled WGS sequence"/>
</dbReference>
<dbReference type="InParanoid" id="A0A317ZK86"/>
<organism evidence="1 2">
    <name type="scientific">Coraliomargarita sinensis</name>
    <dbReference type="NCBI Taxonomy" id="2174842"/>
    <lineage>
        <taxon>Bacteria</taxon>
        <taxon>Pseudomonadati</taxon>
        <taxon>Verrucomicrobiota</taxon>
        <taxon>Opitutia</taxon>
        <taxon>Puniceicoccales</taxon>
        <taxon>Coraliomargaritaceae</taxon>
        <taxon>Coraliomargarita</taxon>
    </lineage>
</organism>
<dbReference type="EMBL" id="QHJQ01000004">
    <property type="protein sequence ID" value="PXA04358.1"/>
    <property type="molecule type" value="Genomic_DNA"/>
</dbReference>
<protein>
    <submittedName>
        <fullName evidence="1">Uncharacterized protein</fullName>
    </submittedName>
</protein>
<proteinExistence type="predicted"/>
<reference evidence="1 2" key="1">
    <citation type="submission" date="2018-05" db="EMBL/GenBank/DDBJ databases">
        <title>Coraliomargarita sinensis sp. nov., isolated from a marine solar saltern.</title>
        <authorList>
            <person name="Zhou L.Y."/>
        </authorList>
    </citation>
    <scope>NUCLEOTIDE SEQUENCE [LARGE SCALE GENOMIC DNA]</scope>
    <source>
        <strain evidence="1 2">WN38</strain>
    </source>
</reference>
<gene>
    <name evidence="1" type="ORF">DDZ13_07445</name>
</gene>
<evidence type="ECO:0000313" key="1">
    <source>
        <dbReference type="EMBL" id="PXA04358.1"/>
    </source>
</evidence>
<comment type="caution">
    <text evidence="1">The sequence shown here is derived from an EMBL/GenBank/DDBJ whole genome shotgun (WGS) entry which is preliminary data.</text>
</comment>
<name>A0A317ZK86_9BACT</name>